<dbReference type="SUPFAM" id="SSF55486">
    <property type="entry name" value="Metalloproteases ('zincins'), catalytic domain"/>
    <property type="match status" value="1"/>
</dbReference>
<dbReference type="Proteomes" id="UP000085678">
    <property type="component" value="Unplaced"/>
</dbReference>
<keyword evidence="1" id="KW-1015">Disulfide bond</keyword>
<keyword evidence="5" id="KW-1185">Reference proteome</keyword>
<organism evidence="5 6">
    <name type="scientific">Lingula anatina</name>
    <name type="common">Brachiopod</name>
    <name type="synonym">Lingula unguis</name>
    <dbReference type="NCBI Taxonomy" id="7574"/>
    <lineage>
        <taxon>Eukaryota</taxon>
        <taxon>Metazoa</taxon>
        <taxon>Spiralia</taxon>
        <taxon>Lophotrochozoa</taxon>
        <taxon>Brachiopoda</taxon>
        <taxon>Linguliformea</taxon>
        <taxon>Lingulata</taxon>
        <taxon>Lingulida</taxon>
        <taxon>Linguloidea</taxon>
        <taxon>Lingulidae</taxon>
        <taxon>Lingula</taxon>
    </lineage>
</organism>
<gene>
    <name evidence="6" type="primary">LOC106165753</name>
</gene>
<dbReference type="InParanoid" id="A0A1S3IN80"/>
<dbReference type="InterPro" id="IPR024079">
    <property type="entry name" value="MetalloPept_cat_dom_sf"/>
</dbReference>
<evidence type="ECO:0000256" key="1">
    <source>
        <dbReference type="ARBA" id="ARBA00023157"/>
    </source>
</evidence>
<dbReference type="InterPro" id="IPR001590">
    <property type="entry name" value="Peptidase_M12B"/>
</dbReference>
<dbReference type="Gene3D" id="3.40.390.10">
    <property type="entry name" value="Collagenase (Catalytic Domain)"/>
    <property type="match status" value="1"/>
</dbReference>
<dbReference type="GO" id="GO:0004222">
    <property type="term" value="F:metalloendopeptidase activity"/>
    <property type="evidence" value="ECO:0007669"/>
    <property type="project" value="InterPro"/>
</dbReference>
<dbReference type="RefSeq" id="XP_013399538.1">
    <property type="nucleotide sequence ID" value="XM_013544084.1"/>
</dbReference>
<dbReference type="PROSITE" id="PS50215">
    <property type="entry name" value="ADAM_MEPRO"/>
    <property type="match status" value="1"/>
</dbReference>
<dbReference type="KEGG" id="lak:106165753"/>
<evidence type="ECO:0000256" key="3">
    <source>
        <dbReference type="SAM" id="SignalP"/>
    </source>
</evidence>
<sequence length="315" mass="36419">MDMLSLLCVLLTLSFTTASDIVKVDVSSKSEDPYGHLHAYHIVQPIRLEGNRRKRDLSTRTHDKVFHLSQPSFSIRTPERDFVIDLELNTGLLSDRFIEVTFDNEGQRRTKKLHPERCYYHGKIRGIDESNVVVHTCRGINGMIHDGDEIHYIEPHIHDDRDTPQNHVVYRKSDIKNQPKEMRCGHNSTIKMDHTILKEPTEAKSRKKRAIPTYNSALSTRYVELYSVTDYRTYQRYSSNITAIRTRAVQLANTMDSIYKTMNVRVVLVAVEVWSSSDKATVSTDEDATVDAFCHYKENNLPMKILDYDNAQLLM</sequence>
<proteinExistence type="predicted"/>
<evidence type="ECO:0000256" key="2">
    <source>
        <dbReference type="PROSITE-ProRule" id="PRU00276"/>
    </source>
</evidence>
<feature type="chain" id="PRO_5010215515" evidence="3">
    <location>
        <begin position="19"/>
        <end position="315"/>
    </location>
</feature>
<evidence type="ECO:0000313" key="6">
    <source>
        <dbReference type="RefSeq" id="XP_013399538.1"/>
    </source>
</evidence>
<dbReference type="OrthoDB" id="5951731at2759"/>
<dbReference type="InterPro" id="IPR002870">
    <property type="entry name" value="Peptidase_M12B_N"/>
</dbReference>
<dbReference type="GO" id="GO:0006508">
    <property type="term" value="P:proteolysis"/>
    <property type="evidence" value="ECO:0007669"/>
    <property type="project" value="InterPro"/>
</dbReference>
<reference evidence="6" key="1">
    <citation type="submission" date="2025-08" db="UniProtKB">
        <authorList>
            <consortium name="RefSeq"/>
        </authorList>
    </citation>
    <scope>IDENTIFICATION</scope>
    <source>
        <tissue evidence="6">Gonads</tissue>
    </source>
</reference>
<comment type="caution">
    <text evidence="2">Lacks conserved residue(s) required for the propagation of feature annotation.</text>
</comment>
<dbReference type="PANTHER" id="PTHR11905">
    <property type="entry name" value="ADAM A DISINTEGRIN AND METALLOPROTEASE DOMAIN"/>
    <property type="match status" value="1"/>
</dbReference>
<evidence type="ECO:0000313" key="5">
    <source>
        <dbReference type="Proteomes" id="UP000085678"/>
    </source>
</evidence>
<dbReference type="PANTHER" id="PTHR11905:SF159">
    <property type="entry name" value="ADAM METALLOPROTEASE"/>
    <property type="match status" value="1"/>
</dbReference>
<protein>
    <submittedName>
        <fullName evidence="6">Disintegrin and metalloproteinase domain-containing protein 23-like</fullName>
    </submittedName>
</protein>
<dbReference type="AlphaFoldDB" id="A0A1S3IN80"/>
<keyword evidence="3" id="KW-0732">Signal</keyword>
<name>A0A1S3IN80_LINAN</name>
<evidence type="ECO:0000259" key="4">
    <source>
        <dbReference type="PROSITE" id="PS50215"/>
    </source>
</evidence>
<dbReference type="Pfam" id="PF01562">
    <property type="entry name" value="Pep_M12B_propep"/>
    <property type="match status" value="1"/>
</dbReference>
<feature type="signal peptide" evidence="3">
    <location>
        <begin position="1"/>
        <end position="18"/>
    </location>
</feature>
<accession>A0A1S3IN80</accession>
<dbReference type="GeneID" id="106165753"/>
<feature type="domain" description="Peptidase M12B" evidence="4">
    <location>
        <begin position="221"/>
        <end position="315"/>
    </location>
</feature>
<dbReference type="Pfam" id="PF01421">
    <property type="entry name" value="Reprolysin"/>
    <property type="match status" value="1"/>
</dbReference>